<dbReference type="GO" id="GO:0031515">
    <property type="term" value="C:tRNA (m1A) methyltransferase complex"/>
    <property type="evidence" value="ECO:0007669"/>
    <property type="project" value="InterPro"/>
</dbReference>
<feature type="compositionally biased region" description="Polar residues" evidence="7">
    <location>
        <begin position="1"/>
        <end position="10"/>
    </location>
</feature>
<dbReference type="AlphaFoldDB" id="A0A9N8HC89"/>
<dbReference type="GO" id="GO:0005634">
    <property type="term" value="C:nucleus"/>
    <property type="evidence" value="ECO:0007669"/>
    <property type="project" value="UniProtKB-SubCell"/>
</dbReference>
<evidence type="ECO:0000313" key="9">
    <source>
        <dbReference type="Proteomes" id="UP001153069"/>
    </source>
</evidence>
<feature type="region of interest" description="Disordered" evidence="7">
    <location>
        <begin position="1"/>
        <end position="43"/>
    </location>
</feature>
<keyword evidence="5" id="KW-0539">Nucleus</keyword>
<sequence length="561" mass="63199">MSTDNGTQPQPELPQDKAEEKSKDPSLSAIAENNNDSSVPDPRLEVQSGVVRDGEYVILAFGDGRKFFAQCQTRARGKSTPVKIHKRSYHTWQLVGLKYGKVLELGQSGLVPLPDGEEVIPSNPYIAENAVATVAATAATDDSKGGADVAVAEDNEMEDTTFPPIQQDNDNRHLLMGDKSQAMDQDDLRQLREEGAHGSEIVEALIENSSSFKNKTEFSKAKYILRKQKKYQPRCRMVRCTAYTICEALYIKDSRKLMNMREDTLGQILSYSNVSAGCQALVFENCMGIVTGAVAERMGGYGRILSVYTGQQPAFVEMLSRFNLTFAQSHSIKWLHSGDVFMEDNTEAPPPPADAIDTELEEREQLKWPCPLQEHTRQYMQTMAKDKQKKDFLAKRCNRFARKLTRHTTLEVNQMLAERKCDSVIIVTRTDPTATLLGLLPYLAPSGPFVVYCEFIEPLTECFLEMQRRSLAINLRLSDTWMREYQVLPGRTHPNMNISQSGGFILTGIKLCPVTGKNELDEELMKEIRSEIGGRRGRKPKKKENPSNEKDSNMPKKKRRR</sequence>
<evidence type="ECO:0000256" key="3">
    <source>
        <dbReference type="ARBA" id="ARBA00021704"/>
    </source>
</evidence>
<evidence type="ECO:0000256" key="7">
    <source>
        <dbReference type="SAM" id="MobiDB-lite"/>
    </source>
</evidence>
<feature type="region of interest" description="Disordered" evidence="7">
    <location>
        <begin position="528"/>
        <end position="561"/>
    </location>
</feature>
<evidence type="ECO:0000256" key="5">
    <source>
        <dbReference type="ARBA" id="ARBA00023242"/>
    </source>
</evidence>
<evidence type="ECO:0000256" key="1">
    <source>
        <dbReference type="ARBA" id="ARBA00004123"/>
    </source>
</evidence>
<feature type="compositionally biased region" description="Basic and acidic residues" evidence="7">
    <location>
        <begin position="14"/>
        <end position="24"/>
    </location>
</feature>
<comment type="similarity">
    <text evidence="2">Belongs to the TRM6/GCD10 family.</text>
</comment>
<comment type="caution">
    <text evidence="8">The sequence shown here is derived from an EMBL/GenBank/DDBJ whole genome shotgun (WGS) entry which is preliminary data.</text>
</comment>
<dbReference type="OrthoDB" id="10254665at2759"/>
<keyword evidence="9" id="KW-1185">Reference proteome</keyword>
<name>A0A9N8HC89_9STRA</name>
<keyword evidence="4" id="KW-0819">tRNA processing</keyword>
<dbReference type="InterPro" id="IPR017423">
    <property type="entry name" value="TRM6"/>
</dbReference>
<evidence type="ECO:0000256" key="6">
    <source>
        <dbReference type="ARBA" id="ARBA00032319"/>
    </source>
</evidence>
<dbReference type="Pfam" id="PF04189">
    <property type="entry name" value="Gcd10p"/>
    <property type="match status" value="1"/>
</dbReference>
<accession>A0A9N8HC89</accession>
<dbReference type="PANTHER" id="PTHR12945:SF0">
    <property type="entry name" value="TRNA (ADENINE(58)-N(1))-METHYLTRANSFERASE NON-CATALYTIC SUBUNIT TRM6"/>
    <property type="match status" value="1"/>
</dbReference>
<comment type="subcellular location">
    <subcellularLocation>
        <location evidence="1">Nucleus</location>
    </subcellularLocation>
</comment>
<feature type="compositionally biased region" description="Basic and acidic residues" evidence="7">
    <location>
        <begin position="543"/>
        <end position="554"/>
    </location>
</feature>
<evidence type="ECO:0000256" key="4">
    <source>
        <dbReference type="ARBA" id="ARBA00022694"/>
    </source>
</evidence>
<evidence type="ECO:0000256" key="2">
    <source>
        <dbReference type="ARBA" id="ARBA00008320"/>
    </source>
</evidence>
<protein>
    <recommendedName>
        <fullName evidence="3">tRNA (adenine(58)-N(1))-methyltransferase non-catalytic subunit TRM6</fullName>
    </recommendedName>
    <alternativeName>
        <fullName evidence="6">tRNA(m1A58)-methyltransferase subunit TRM6</fullName>
    </alternativeName>
</protein>
<proteinExistence type="inferred from homology"/>
<dbReference type="EMBL" id="CAICTM010000370">
    <property type="protein sequence ID" value="CAB9509006.1"/>
    <property type="molecule type" value="Genomic_DNA"/>
</dbReference>
<gene>
    <name evidence="8" type="ORF">SEMRO_371_G128510.1</name>
</gene>
<organism evidence="8 9">
    <name type="scientific">Seminavis robusta</name>
    <dbReference type="NCBI Taxonomy" id="568900"/>
    <lineage>
        <taxon>Eukaryota</taxon>
        <taxon>Sar</taxon>
        <taxon>Stramenopiles</taxon>
        <taxon>Ochrophyta</taxon>
        <taxon>Bacillariophyta</taxon>
        <taxon>Bacillariophyceae</taxon>
        <taxon>Bacillariophycidae</taxon>
        <taxon>Naviculales</taxon>
        <taxon>Naviculaceae</taxon>
        <taxon>Seminavis</taxon>
    </lineage>
</organism>
<dbReference type="GO" id="GO:0030488">
    <property type="term" value="P:tRNA methylation"/>
    <property type="evidence" value="ECO:0007669"/>
    <property type="project" value="InterPro"/>
</dbReference>
<evidence type="ECO:0000313" key="8">
    <source>
        <dbReference type="EMBL" id="CAB9509006.1"/>
    </source>
</evidence>
<dbReference type="Proteomes" id="UP001153069">
    <property type="component" value="Unassembled WGS sequence"/>
</dbReference>
<dbReference type="Gene3D" id="3.40.50.150">
    <property type="entry name" value="Vaccinia Virus protein VP39"/>
    <property type="match status" value="1"/>
</dbReference>
<dbReference type="InterPro" id="IPR029063">
    <property type="entry name" value="SAM-dependent_MTases_sf"/>
</dbReference>
<dbReference type="PANTHER" id="PTHR12945">
    <property type="entry name" value="TRANSLATION INITIATION FACTOR EIF3-RELATED"/>
    <property type="match status" value="1"/>
</dbReference>
<reference evidence="8" key="1">
    <citation type="submission" date="2020-06" db="EMBL/GenBank/DDBJ databases">
        <authorList>
            <consortium name="Plant Systems Biology data submission"/>
        </authorList>
    </citation>
    <scope>NUCLEOTIDE SEQUENCE</scope>
    <source>
        <strain evidence="8">D6</strain>
    </source>
</reference>